<evidence type="ECO:0000313" key="1">
    <source>
        <dbReference type="EMBL" id="DAE27577.1"/>
    </source>
</evidence>
<name>A0A8S5R923_9VIRU</name>
<sequence length="650" mass="75533">MKLPIVETYFKRIDDYIKQINALNKNKNILATLEKRVDLLLLCMTMIEKAQNAFMEYKQYNSFTNDMNAVKIDYKISEYAGRLYKTCLRVLDAFSMNLSVLTKYGITMTKRSQFWTLHKKMLCISARWSIEHFITYYEFDLPNDNKAFPKRRPLLQDVIFFADRMNATKLGMQFEDGIMPHRIIFAVQPNSGKSFVVNVYSVLALCMHKLYYNTSGILRMSNNGGNACGFSDQIKAMIENEKIVDVFPEFKKYFATGKPRILEKSTSEEWKLMDLEPRIRASHFARGRDSAINSLRIYVLLAIDDLSDGFDQMNNDEAHKAMTTKYQIDMDSRKESEDIPEFIAGTMFNEFDVPNFLIKQLEEKGLLIDDPKNSNIRYTKDFNTIVIQIDCFDKRGNSIAPELISTEKLKDKQDSLKPYEFDLVYRQIRSSREPRPFDYQNLTTYTKNGDEISKTAKTVVDPTRKSGNDFFSMPILRHNNKTGKDRLTDAIYEQKSLGKVSDPKNTFLFKVCKFLIDNSVTHFVIENNTSNTLGAFIEQKLKEMGYTGCKIEEIFTAKQRGKTGKVERIMSQEATIVNNIEFPAKQILKPQTDLALFMEDFTRFDSKETSSRKRHDDAPDSLAIYSDKFLFSKQNRYSEVKSFSKRNLFR</sequence>
<accession>A0A8S5R923</accession>
<protein>
    <submittedName>
        <fullName evidence="1">Terminase</fullName>
    </submittedName>
</protein>
<organism evidence="1">
    <name type="scientific">virus sp. cti5L29</name>
    <dbReference type="NCBI Taxonomy" id="2826813"/>
    <lineage>
        <taxon>Viruses</taxon>
    </lineage>
</organism>
<dbReference type="EMBL" id="BK015841">
    <property type="protein sequence ID" value="DAE27577.1"/>
    <property type="molecule type" value="Genomic_DNA"/>
</dbReference>
<proteinExistence type="predicted"/>
<reference evidence="1" key="1">
    <citation type="journal article" date="2021" name="Proc. Natl. Acad. Sci. U.S.A.">
        <title>A Catalog of Tens of Thousands of Viruses from Human Metagenomes Reveals Hidden Associations with Chronic Diseases.</title>
        <authorList>
            <person name="Tisza M.J."/>
            <person name="Buck C.B."/>
        </authorList>
    </citation>
    <scope>NUCLEOTIDE SEQUENCE</scope>
    <source>
        <strain evidence="1">Cti5L29</strain>
    </source>
</reference>